<proteinExistence type="predicted"/>
<dbReference type="EMBL" id="PVGH01000104">
    <property type="protein sequence ID" value="PRF54902.1"/>
    <property type="molecule type" value="Genomic_DNA"/>
</dbReference>
<accession>A0A2S9MC30</accession>
<gene>
    <name evidence="1" type="ORF">C6Q15_27125</name>
</gene>
<dbReference type="AlphaFoldDB" id="A0A2S9MC30"/>
<name>A0A2S9MC30_9BURK</name>
<comment type="caution">
    <text evidence="1">The sequence shown here is derived from an EMBL/GenBank/DDBJ whole genome shotgun (WGS) entry which is preliminary data.</text>
</comment>
<evidence type="ECO:0000313" key="2">
    <source>
        <dbReference type="Proteomes" id="UP000238982"/>
    </source>
</evidence>
<reference evidence="1 2" key="1">
    <citation type="submission" date="2018-03" db="EMBL/GenBank/DDBJ databases">
        <authorList>
            <person name="Keele B.F."/>
        </authorList>
    </citation>
    <scope>NUCLEOTIDE SEQUENCE [LARGE SCALE GENOMIC DNA]</scope>
    <source>
        <strain evidence="1 2">AU19729</strain>
    </source>
</reference>
<sequence length="86" mass="9487">MVITSRWRCGAAFANAVRPRALPPIVEALRDPRRRIRASARLPRAPHGDTAIRRRLAKKKAPPGFPGGALSRTLRRTCIAAARLRA</sequence>
<organism evidence="1 2">
    <name type="scientific">Burkholderia multivorans</name>
    <dbReference type="NCBI Taxonomy" id="87883"/>
    <lineage>
        <taxon>Bacteria</taxon>
        <taxon>Pseudomonadati</taxon>
        <taxon>Pseudomonadota</taxon>
        <taxon>Betaproteobacteria</taxon>
        <taxon>Burkholderiales</taxon>
        <taxon>Burkholderiaceae</taxon>
        <taxon>Burkholderia</taxon>
        <taxon>Burkholderia cepacia complex</taxon>
    </lineage>
</organism>
<dbReference type="Proteomes" id="UP000238982">
    <property type="component" value="Unassembled WGS sequence"/>
</dbReference>
<evidence type="ECO:0000313" key="1">
    <source>
        <dbReference type="EMBL" id="PRF54902.1"/>
    </source>
</evidence>
<protein>
    <submittedName>
        <fullName evidence="1">Uncharacterized protein</fullName>
    </submittedName>
</protein>